<evidence type="ECO:0000259" key="6">
    <source>
        <dbReference type="PROSITE" id="PS50089"/>
    </source>
</evidence>
<dbReference type="GO" id="GO:0051301">
    <property type="term" value="P:cell division"/>
    <property type="evidence" value="ECO:0007669"/>
    <property type="project" value="UniProtKB-KW"/>
</dbReference>
<dbReference type="InterPro" id="IPR039795">
    <property type="entry name" value="LTN1/Rkr1"/>
</dbReference>
<accession>A0A4P9X4E5</accession>
<keyword evidence="3" id="KW-0131">Cell cycle</keyword>
<evidence type="ECO:0000256" key="1">
    <source>
        <dbReference type="ARBA" id="ARBA00007997"/>
    </source>
</evidence>
<dbReference type="GO" id="GO:0031145">
    <property type="term" value="P:anaphase-promoting complex-dependent catabolic process"/>
    <property type="evidence" value="ECO:0007669"/>
    <property type="project" value="InterPro"/>
</dbReference>
<dbReference type="GO" id="GO:0061630">
    <property type="term" value="F:ubiquitin protein ligase activity"/>
    <property type="evidence" value="ECO:0007669"/>
    <property type="project" value="UniProtKB-UniRule"/>
</dbReference>
<evidence type="ECO:0000313" key="7">
    <source>
        <dbReference type="EMBL" id="RKO99939.1"/>
    </source>
</evidence>
<keyword evidence="5" id="KW-0862">Zinc</keyword>
<evidence type="ECO:0000313" key="8">
    <source>
        <dbReference type="Proteomes" id="UP000274922"/>
    </source>
</evidence>
<reference evidence="8" key="1">
    <citation type="journal article" date="2018" name="Nat. Microbiol.">
        <title>Leveraging single-cell genomics to expand the fungal tree of life.</title>
        <authorList>
            <person name="Ahrendt S.R."/>
            <person name="Quandt C.A."/>
            <person name="Ciobanu D."/>
            <person name="Clum A."/>
            <person name="Salamov A."/>
            <person name="Andreopoulos B."/>
            <person name="Cheng J.F."/>
            <person name="Woyke T."/>
            <person name="Pelin A."/>
            <person name="Henrissat B."/>
            <person name="Reynolds N.K."/>
            <person name="Benny G.L."/>
            <person name="Smith M.E."/>
            <person name="James T.Y."/>
            <person name="Grigoriev I.V."/>
        </authorList>
    </citation>
    <scope>NUCLEOTIDE SEQUENCE [LARGE SCALE GENOMIC DNA]</scope>
    <source>
        <strain evidence="8">ATCC 52028</strain>
    </source>
</reference>
<dbReference type="InterPro" id="IPR054478">
    <property type="entry name" value="LTN1_UBC"/>
</dbReference>
<gene>
    <name evidence="7" type="ORF">CXG81DRAFT_13835</name>
</gene>
<evidence type="ECO:0000256" key="5">
    <source>
        <dbReference type="RuleBase" id="RU367090"/>
    </source>
</evidence>
<dbReference type="UniPathway" id="UPA00143"/>
<feature type="domain" description="RING-type" evidence="6">
    <location>
        <begin position="100"/>
        <end position="148"/>
    </location>
</feature>
<dbReference type="PANTHER" id="PTHR12389">
    <property type="entry name" value="ZINC FINGER PROTEIN 294"/>
    <property type="match status" value="1"/>
</dbReference>
<dbReference type="GO" id="GO:0005680">
    <property type="term" value="C:anaphase-promoting complex"/>
    <property type="evidence" value="ECO:0007669"/>
    <property type="project" value="InterPro"/>
</dbReference>
<evidence type="ECO:0000256" key="2">
    <source>
        <dbReference type="ARBA" id="ARBA00022618"/>
    </source>
</evidence>
<dbReference type="Pfam" id="PF23009">
    <property type="entry name" value="UBC_like"/>
    <property type="match status" value="1"/>
</dbReference>
<comment type="catalytic activity">
    <reaction evidence="5">
        <text>S-ubiquitinyl-[E2 ubiquitin-conjugating enzyme]-L-cysteine + [acceptor protein]-L-lysine = [E2 ubiquitin-conjugating enzyme]-L-cysteine + N(6)-ubiquitinyl-[acceptor protein]-L-lysine.</text>
        <dbReference type="EC" id="2.3.2.27"/>
    </reaction>
</comment>
<dbReference type="InterPro" id="IPR024991">
    <property type="entry name" value="RING-H2_APC11"/>
</dbReference>
<keyword evidence="8" id="KW-1185">Reference proteome</keyword>
<comment type="pathway">
    <text evidence="5">Protein modification; protein ubiquitination.</text>
</comment>
<dbReference type="GO" id="GO:0016567">
    <property type="term" value="P:protein ubiquitination"/>
    <property type="evidence" value="ECO:0007669"/>
    <property type="project" value="UniProtKB-UniPathway"/>
</dbReference>
<dbReference type="AlphaFoldDB" id="A0A4P9X4E5"/>
<dbReference type="GO" id="GO:0005829">
    <property type="term" value="C:cytosol"/>
    <property type="evidence" value="ECO:0007669"/>
    <property type="project" value="UniProtKB-UniRule"/>
</dbReference>
<dbReference type="PANTHER" id="PTHR12389:SF0">
    <property type="entry name" value="E3 UBIQUITIN-PROTEIN LIGASE LISTERIN"/>
    <property type="match status" value="1"/>
</dbReference>
<evidence type="ECO:0000256" key="4">
    <source>
        <dbReference type="PROSITE-ProRule" id="PRU00175"/>
    </source>
</evidence>
<keyword evidence="5" id="KW-0479">Metal-binding</keyword>
<dbReference type="GO" id="GO:1990112">
    <property type="term" value="C:RQC complex"/>
    <property type="evidence" value="ECO:0007669"/>
    <property type="project" value="UniProtKB-UniRule"/>
</dbReference>
<dbReference type="InterPro" id="IPR013083">
    <property type="entry name" value="Znf_RING/FYVE/PHD"/>
</dbReference>
<organism evidence="7 8">
    <name type="scientific">Caulochytrium protostelioides</name>
    <dbReference type="NCBI Taxonomy" id="1555241"/>
    <lineage>
        <taxon>Eukaryota</taxon>
        <taxon>Fungi</taxon>
        <taxon>Fungi incertae sedis</taxon>
        <taxon>Chytridiomycota</taxon>
        <taxon>Chytridiomycota incertae sedis</taxon>
        <taxon>Chytridiomycetes</taxon>
        <taxon>Caulochytriales</taxon>
        <taxon>Caulochytriaceae</taxon>
        <taxon>Caulochytrium</taxon>
    </lineage>
</organism>
<keyword evidence="5" id="KW-0833">Ubl conjugation pathway</keyword>
<comment type="similarity">
    <text evidence="1 5">Belongs to the LTN1 family.</text>
</comment>
<dbReference type="Pfam" id="PF12861">
    <property type="entry name" value="zf-ANAPC11"/>
    <property type="match status" value="1"/>
</dbReference>
<dbReference type="SUPFAM" id="SSF57850">
    <property type="entry name" value="RING/U-box"/>
    <property type="match status" value="1"/>
</dbReference>
<dbReference type="Proteomes" id="UP000274922">
    <property type="component" value="Unassembled WGS sequence"/>
</dbReference>
<dbReference type="Gene3D" id="3.30.40.10">
    <property type="entry name" value="Zinc/RING finger domain, C3HC4 (zinc finger)"/>
    <property type="match status" value="1"/>
</dbReference>
<proteinExistence type="inferred from homology"/>
<dbReference type="InterPro" id="IPR001841">
    <property type="entry name" value="Znf_RING"/>
</dbReference>
<evidence type="ECO:0000256" key="3">
    <source>
        <dbReference type="ARBA" id="ARBA00022776"/>
    </source>
</evidence>
<dbReference type="GO" id="GO:0043023">
    <property type="term" value="F:ribosomal large subunit binding"/>
    <property type="evidence" value="ECO:0007669"/>
    <property type="project" value="TreeGrafter"/>
</dbReference>
<dbReference type="GO" id="GO:0097602">
    <property type="term" value="F:cullin family protein binding"/>
    <property type="evidence" value="ECO:0007669"/>
    <property type="project" value="InterPro"/>
</dbReference>
<keyword evidence="4 5" id="KW-0863">Zinc-finger</keyword>
<dbReference type="PROSITE" id="PS50089">
    <property type="entry name" value="ZF_RING_2"/>
    <property type="match status" value="1"/>
</dbReference>
<dbReference type="OrthoDB" id="6108at2759"/>
<dbReference type="GO" id="GO:1990116">
    <property type="term" value="P:ribosome-associated ubiquitin-dependent protein catabolic process"/>
    <property type="evidence" value="ECO:0007669"/>
    <property type="project" value="UniProtKB-UniRule"/>
</dbReference>
<keyword evidence="3" id="KW-0498">Mitosis</keyword>
<sequence length="156" mass="17336">MVAVTVRALPSSREIVAQYTIDSVTMDLRIAYPTAYPLRPVELSSTSGGRVAGIPEARWRGWLLTTTRLLTVSASGRTAREALVRFAQNIHGTFRVMEECPICYAIISLIDKSLPTRPCGTCHQKFHPCCLQRWFTSEGGSQTCPLCRAEWVGKAY</sequence>
<comment type="subunit">
    <text evidence="5">Component of the ribosome quality control complex (RQC).</text>
</comment>
<name>A0A4P9X4E5_9FUNG</name>
<protein>
    <recommendedName>
        <fullName evidence="5">E3 ubiquitin-protein ligase listerin</fullName>
        <ecNumber evidence="5">2.3.2.27</ecNumber>
    </recommendedName>
    <alternativeName>
        <fullName evidence="5">RING-type E3 ubiquitin transferase listerin</fullName>
    </alternativeName>
</protein>
<dbReference type="STRING" id="1555241.A0A4P9X4E5"/>
<keyword evidence="2" id="KW-0132">Cell division</keyword>
<keyword evidence="5" id="KW-0808">Transferase</keyword>
<comment type="function">
    <text evidence="5">E3 ubiquitin-protein ligase. Component of the ribosome quality control complex (RQC), a ribosome-associated complex that mediates ubiquitination and extraction of incompletely synthesized nascent chains for proteasomal degradation.</text>
</comment>
<dbReference type="GO" id="GO:0008270">
    <property type="term" value="F:zinc ion binding"/>
    <property type="evidence" value="ECO:0007669"/>
    <property type="project" value="UniProtKB-KW"/>
</dbReference>
<dbReference type="EC" id="2.3.2.27" evidence="5"/>
<dbReference type="EMBL" id="ML014245">
    <property type="protein sequence ID" value="RKO99939.1"/>
    <property type="molecule type" value="Genomic_DNA"/>
</dbReference>
<dbReference type="GO" id="GO:0072344">
    <property type="term" value="P:rescue of stalled ribosome"/>
    <property type="evidence" value="ECO:0007669"/>
    <property type="project" value="UniProtKB-UniRule"/>
</dbReference>